<keyword evidence="1" id="KW-0812">Transmembrane</keyword>
<dbReference type="PANTHER" id="PTHR38457">
    <property type="entry name" value="REGULATOR ABRB-RELATED"/>
    <property type="match status" value="1"/>
</dbReference>
<dbReference type="GO" id="GO:0016020">
    <property type="term" value="C:membrane"/>
    <property type="evidence" value="ECO:0007669"/>
    <property type="project" value="InterPro"/>
</dbReference>
<protein>
    <recommendedName>
        <fullName evidence="4">AbrB family transcriptional regulator</fullName>
    </recommendedName>
</protein>
<dbReference type="RefSeq" id="WP_244853244.1">
    <property type="nucleotide sequence ID" value="NZ_BORP01000001.1"/>
</dbReference>
<feature type="transmembrane region" description="Helical" evidence="1">
    <location>
        <begin position="87"/>
        <end position="108"/>
    </location>
</feature>
<proteinExistence type="predicted"/>
<dbReference type="InterPro" id="IPR007820">
    <property type="entry name" value="AbrB_fam"/>
</dbReference>
<evidence type="ECO:0000256" key="1">
    <source>
        <dbReference type="SAM" id="Phobius"/>
    </source>
</evidence>
<feature type="transmembrane region" description="Helical" evidence="1">
    <location>
        <begin position="141"/>
        <end position="167"/>
    </location>
</feature>
<evidence type="ECO:0000313" key="2">
    <source>
        <dbReference type="EMBL" id="GIO25452.1"/>
    </source>
</evidence>
<feature type="transmembrane region" description="Helical" evidence="1">
    <location>
        <begin position="12"/>
        <end position="32"/>
    </location>
</feature>
<reference evidence="2" key="1">
    <citation type="submission" date="2021-03" db="EMBL/GenBank/DDBJ databases">
        <title>Antimicrobial resistance genes in bacteria isolated from Japanese honey, and their potential for conferring macrolide and lincosamide resistance in the American foulbrood pathogen Paenibacillus larvae.</title>
        <authorList>
            <person name="Okamoto M."/>
            <person name="Kumagai M."/>
            <person name="Kanamori H."/>
            <person name="Takamatsu D."/>
        </authorList>
    </citation>
    <scope>NUCLEOTIDE SEQUENCE</scope>
    <source>
        <strain evidence="2">J43TS3</strain>
    </source>
</reference>
<feature type="transmembrane region" description="Helical" evidence="1">
    <location>
        <begin position="268"/>
        <end position="292"/>
    </location>
</feature>
<dbReference type="Pfam" id="PF05145">
    <property type="entry name" value="AbrB"/>
    <property type="match status" value="1"/>
</dbReference>
<feature type="transmembrane region" description="Helical" evidence="1">
    <location>
        <begin position="213"/>
        <end position="232"/>
    </location>
</feature>
<name>A0A920C691_9BACI</name>
<sequence>MTQLMKDLKKIMITALAALVGGALFSLLHIPVPWLLGPMLVMVICKNVMKWNLTWPSELRDSGMIIVGYTIGLSMTSAALKEMAEQLPSMLLLTILLMLWCSGIAFLVSKVSKIDFQSALLGSIPGGLTQVIMLAEETKGINLAVVTITQVLRLMIIVISMPLLVMLPIFSNVSGDQVSTATVDSVAMFPNIVFFALVCIVFAIGGNKIHFPTAYLLGPIIGTALLQLTGVAGPHLPAAVVDLAQLMIGSHVGLLLQTDQIVKKGWTFTLAIGSGILLMVGSILLSILLTVLHDVSHATALLSLAPGGMDQMGIIAHEINADLSMVSGYQLFRTFFIFFAIPPLLKVLFKAMERKNHQVSKDTK</sequence>
<dbReference type="Proteomes" id="UP000676917">
    <property type="component" value="Unassembled WGS sequence"/>
</dbReference>
<dbReference type="PANTHER" id="PTHR38457:SF1">
    <property type="entry name" value="REGULATOR ABRB-RELATED"/>
    <property type="match status" value="1"/>
</dbReference>
<accession>A0A920C691</accession>
<feature type="transmembrane region" description="Helical" evidence="1">
    <location>
        <begin position="238"/>
        <end position="256"/>
    </location>
</feature>
<comment type="caution">
    <text evidence="2">The sequence shown here is derived from an EMBL/GenBank/DDBJ whole genome shotgun (WGS) entry which is preliminary data.</text>
</comment>
<gene>
    <name evidence="2" type="ORF">J43TS3_00630</name>
</gene>
<dbReference type="PIRSF" id="PIRSF038991">
    <property type="entry name" value="Protein_AbrB"/>
    <property type="match status" value="1"/>
</dbReference>
<feature type="transmembrane region" description="Helical" evidence="1">
    <location>
        <begin position="187"/>
        <end position="206"/>
    </location>
</feature>
<evidence type="ECO:0000313" key="3">
    <source>
        <dbReference type="Proteomes" id="UP000676917"/>
    </source>
</evidence>
<dbReference type="EMBL" id="BORP01000001">
    <property type="protein sequence ID" value="GIO25452.1"/>
    <property type="molecule type" value="Genomic_DNA"/>
</dbReference>
<dbReference type="InterPro" id="IPR017516">
    <property type="entry name" value="AbrB_dup"/>
</dbReference>
<feature type="transmembrane region" description="Helical" evidence="1">
    <location>
        <begin position="331"/>
        <end position="349"/>
    </location>
</feature>
<dbReference type="NCBIfam" id="TIGR03082">
    <property type="entry name" value="Gneg_AbrB_dup"/>
    <property type="match status" value="2"/>
</dbReference>
<evidence type="ECO:0008006" key="4">
    <source>
        <dbReference type="Google" id="ProtNLM"/>
    </source>
</evidence>
<organism evidence="2 3">
    <name type="scientific">Ornithinibacillus bavariensis</name>
    <dbReference type="NCBI Taxonomy" id="545502"/>
    <lineage>
        <taxon>Bacteria</taxon>
        <taxon>Bacillati</taxon>
        <taxon>Bacillota</taxon>
        <taxon>Bacilli</taxon>
        <taxon>Bacillales</taxon>
        <taxon>Bacillaceae</taxon>
        <taxon>Ornithinibacillus</taxon>
    </lineage>
</organism>
<dbReference type="GO" id="GO:0010468">
    <property type="term" value="P:regulation of gene expression"/>
    <property type="evidence" value="ECO:0007669"/>
    <property type="project" value="InterPro"/>
</dbReference>
<dbReference type="AlphaFoldDB" id="A0A920C691"/>
<keyword evidence="3" id="KW-1185">Reference proteome</keyword>
<keyword evidence="1" id="KW-1133">Transmembrane helix</keyword>
<keyword evidence="1" id="KW-0472">Membrane</keyword>